<dbReference type="RefSeq" id="WP_379995960.1">
    <property type="nucleotide sequence ID" value="NZ_JBHSGN010000067.1"/>
</dbReference>
<name>A0ABV9KWU9_9BACT</name>
<accession>A0ABV9KWU9</accession>
<evidence type="ECO:0000259" key="1">
    <source>
        <dbReference type="PROSITE" id="PS51301"/>
    </source>
</evidence>
<sequence>MILTTTQICGVTKTNKNNMGKIVNNIALVPVEQETNSRQFRTNPDGLFNASSLAREYKKDVYGYIRSQKVKDFVLGVSVEYGLDPAHEFTDKGNIVRIISGGTAPGTWMHLDIFIKFLGWLDPKLERDFLKSAFAANRKPDDPLQRQLAETEAGIKTLRKKLSRNPLYKDLLRKEKEAATMQKEIDKGQKSWRKNLLKQLQVTAPSGQLQVTRKSNS</sequence>
<dbReference type="InterPro" id="IPR017880">
    <property type="entry name" value="KilA_N"/>
</dbReference>
<organism evidence="2 3">
    <name type="scientific">Dysgonomonas termitidis</name>
    <dbReference type="NCBI Taxonomy" id="1516126"/>
    <lineage>
        <taxon>Bacteria</taxon>
        <taxon>Pseudomonadati</taxon>
        <taxon>Bacteroidota</taxon>
        <taxon>Bacteroidia</taxon>
        <taxon>Bacteroidales</taxon>
        <taxon>Dysgonomonadaceae</taxon>
        <taxon>Dysgonomonas</taxon>
    </lineage>
</organism>
<evidence type="ECO:0000313" key="2">
    <source>
        <dbReference type="EMBL" id="MFC4674056.1"/>
    </source>
</evidence>
<protein>
    <submittedName>
        <fullName evidence="2">KilA-N domain-containing protein</fullName>
    </submittedName>
</protein>
<evidence type="ECO:0000313" key="3">
    <source>
        <dbReference type="Proteomes" id="UP001596023"/>
    </source>
</evidence>
<dbReference type="InterPro" id="IPR018004">
    <property type="entry name" value="KilA/APSES_HTH"/>
</dbReference>
<dbReference type="EMBL" id="JBHSGN010000067">
    <property type="protein sequence ID" value="MFC4674056.1"/>
    <property type="molecule type" value="Genomic_DNA"/>
</dbReference>
<dbReference type="Proteomes" id="UP001596023">
    <property type="component" value="Unassembled WGS sequence"/>
</dbReference>
<comment type="caution">
    <text evidence="2">The sequence shown here is derived from an EMBL/GenBank/DDBJ whole genome shotgun (WGS) entry which is preliminary data.</text>
</comment>
<proteinExistence type="predicted"/>
<dbReference type="PROSITE" id="PS51301">
    <property type="entry name" value="KILA_N"/>
    <property type="match status" value="1"/>
</dbReference>
<feature type="domain" description="KilA-N" evidence="1">
    <location>
        <begin position="27"/>
        <end position="136"/>
    </location>
</feature>
<reference evidence="3" key="1">
    <citation type="journal article" date="2019" name="Int. J. Syst. Evol. Microbiol.">
        <title>The Global Catalogue of Microorganisms (GCM) 10K type strain sequencing project: providing services to taxonomists for standard genome sequencing and annotation.</title>
        <authorList>
            <consortium name="The Broad Institute Genomics Platform"/>
            <consortium name="The Broad Institute Genome Sequencing Center for Infectious Disease"/>
            <person name="Wu L."/>
            <person name="Ma J."/>
        </authorList>
    </citation>
    <scope>NUCLEOTIDE SEQUENCE [LARGE SCALE GENOMIC DNA]</scope>
    <source>
        <strain evidence="3">CCUG 66188</strain>
    </source>
</reference>
<gene>
    <name evidence="2" type="ORF">ACFO6W_10145</name>
</gene>
<keyword evidence="3" id="KW-1185">Reference proteome</keyword>
<dbReference type="Pfam" id="PF04383">
    <property type="entry name" value="KilA-N"/>
    <property type="match status" value="1"/>
</dbReference>